<sequence length="214" mass="23008">MKTNKKLTNLTVAIAAAAGAVVGVQTPAHAGSSGQQIIFIDNGGNIRSFLITGTAWNGAPSSGCFQTQGWRTAVSGWWWQGDTTILPNYSDNCTTAGVTAPLVHAYIDKSSRGDWWAVPDATGWLKSGAKQIDFFDNQHRTNSMYVQGTNQDGNGAAHCVSTPGYETVDSNWWWKDQVHVSFFQSGDCSGTKFSDSYLTVAGFSPSNTLAIVDR</sequence>
<name>A0ABN2TYN3_9ACTN</name>
<proteinExistence type="predicted"/>
<evidence type="ECO:0000256" key="1">
    <source>
        <dbReference type="SAM" id="SignalP"/>
    </source>
</evidence>
<accession>A0ABN2TYN3</accession>
<dbReference type="Proteomes" id="UP001500751">
    <property type="component" value="Unassembled WGS sequence"/>
</dbReference>
<evidence type="ECO:0000313" key="2">
    <source>
        <dbReference type="EMBL" id="GAA2024017.1"/>
    </source>
</evidence>
<organism evidence="2 3">
    <name type="scientific">Catenulispora yoronensis</name>
    <dbReference type="NCBI Taxonomy" id="450799"/>
    <lineage>
        <taxon>Bacteria</taxon>
        <taxon>Bacillati</taxon>
        <taxon>Actinomycetota</taxon>
        <taxon>Actinomycetes</taxon>
        <taxon>Catenulisporales</taxon>
        <taxon>Catenulisporaceae</taxon>
        <taxon>Catenulispora</taxon>
    </lineage>
</organism>
<evidence type="ECO:0000313" key="3">
    <source>
        <dbReference type="Proteomes" id="UP001500751"/>
    </source>
</evidence>
<keyword evidence="1" id="KW-0732">Signal</keyword>
<keyword evidence="3" id="KW-1185">Reference proteome</keyword>
<reference evidence="2 3" key="1">
    <citation type="journal article" date="2019" name="Int. J. Syst. Evol. Microbiol.">
        <title>The Global Catalogue of Microorganisms (GCM) 10K type strain sequencing project: providing services to taxonomists for standard genome sequencing and annotation.</title>
        <authorList>
            <consortium name="The Broad Institute Genomics Platform"/>
            <consortium name="The Broad Institute Genome Sequencing Center for Infectious Disease"/>
            <person name="Wu L."/>
            <person name="Ma J."/>
        </authorList>
    </citation>
    <scope>NUCLEOTIDE SEQUENCE [LARGE SCALE GENOMIC DNA]</scope>
    <source>
        <strain evidence="2 3">JCM 16014</strain>
    </source>
</reference>
<feature type="chain" id="PRO_5046412807" description="Secreted protein" evidence="1">
    <location>
        <begin position="31"/>
        <end position="214"/>
    </location>
</feature>
<dbReference type="RefSeq" id="WP_344665439.1">
    <property type="nucleotide sequence ID" value="NZ_BAAAQN010000009.1"/>
</dbReference>
<protein>
    <recommendedName>
        <fullName evidence="4">Secreted protein</fullName>
    </recommendedName>
</protein>
<gene>
    <name evidence="2" type="ORF">GCM10009839_22190</name>
</gene>
<dbReference type="EMBL" id="BAAAQN010000009">
    <property type="protein sequence ID" value="GAA2024017.1"/>
    <property type="molecule type" value="Genomic_DNA"/>
</dbReference>
<evidence type="ECO:0008006" key="4">
    <source>
        <dbReference type="Google" id="ProtNLM"/>
    </source>
</evidence>
<comment type="caution">
    <text evidence="2">The sequence shown here is derived from an EMBL/GenBank/DDBJ whole genome shotgun (WGS) entry which is preliminary data.</text>
</comment>
<feature type="signal peptide" evidence="1">
    <location>
        <begin position="1"/>
        <end position="30"/>
    </location>
</feature>